<comment type="subcellular location">
    <subcellularLocation>
        <location evidence="8">Cytoplasm</location>
    </subcellularLocation>
</comment>
<dbReference type="SFLD" id="SFLDF00271">
    <property type="entry name" value="lipoyl_synthase"/>
    <property type="match status" value="1"/>
</dbReference>
<evidence type="ECO:0000313" key="11">
    <source>
        <dbReference type="EMBL" id="SLM29458.1"/>
    </source>
</evidence>
<evidence type="ECO:0000256" key="4">
    <source>
        <dbReference type="ARBA" id="ARBA00022723"/>
    </source>
</evidence>
<evidence type="ECO:0000256" key="5">
    <source>
        <dbReference type="ARBA" id="ARBA00023004"/>
    </source>
</evidence>
<dbReference type="GO" id="GO:0051539">
    <property type="term" value="F:4 iron, 4 sulfur cluster binding"/>
    <property type="evidence" value="ECO:0007669"/>
    <property type="project" value="UniProtKB-UniRule"/>
</dbReference>
<dbReference type="PIRSF" id="PIRSF005963">
    <property type="entry name" value="Lipoyl_synth"/>
    <property type="match status" value="1"/>
</dbReference>
<dbReference type="Gene3D" id="3.20.20.70">
    <property type="entry name" value="Aldolase class I"/>
    <property type="match status" value="1"/>
</dbReference>
<evidence type="ECO:0000259" key="10">
    <source>
        <dbReference type="PROSITE" id="PS51918"/>
    </source>
</evidence>
<sequence>MTTNRNCNPGPRKPSWLKRSLPTGHDYESVRKLLKQSNLNTVCQEAKCPNMWECFSRHTSTFMIMGSQCTRNCRFCNVKTGTPLPLDSDEPLRVAKASLSLGLKYVVVTSVTRDDLQDGGAAHFAATIKEIKKLLPEGTKVEVLIPDFQGDKKALETVMMAGPDVLNHNIETVPSLYATVRPEAEYERSLELLKRASSITTSKVAEKQSATNKSKSSQHVKSDQPRPHAIPVKSGIMVGLGETREELEQTIKDLFFHGCTILTIGQYLQPSKKHLDVARFYTPEEFESLKIFSENIGFDSVASGPFVRSSYEADKLCRGGK</sequence>
<dbReference type="GO" id="GO:0005737">
    <property type="term" value="C:cytoplasm"/>
    <property type="evidence" value="ECO:0007669"/>
    <property type="project" value="UniProtKB-SubCell"/>
</dbReference>
<dbReference type="OrthoDB" id="9787898at2"/>
<feature type="binding site" evidence="8">
    <location>
        <position position="76"/>
    </location>
    <ligand>
        <name>[4Fe-4S] cluster</name>
        <dbReference type="ChEBI" id="CHEBI:49883"/>
        <label>2</label>
        <note>4Fe-4S-S-AdoMet</note>
    </ligand>
</feature>
<keyword evidence="4 8" id="KW-0479">Metal-binding</keyword>
<dbReference type="SUPFAM" id="SSF102114">
    <property type="entry name" value="Radical SAM enzymes"/>
    <property type="match status" value="2"/>
</dbReference>
<name>A0A1W1HAQ6_9BACT</name>
<gene>
    <name evidence="8 11" type="primary">lipA</name>
    <name evidence="11" type="ORF">MTBBW1_180021</name>
</gene>
<accession>A0A1W1HAQ6</accession>
<dbReference type="AlphaFoldDB" id="A0A1W1HAQ6"/>
<feature type="domain" description="Radical SAM core" evidence="10">
    <location>
        <begin position="55"/>
        <end position="299"/>
    </location>
</feature>
<dbReference type="Proteomes" id="UP000191931">
    <property type="component" value="Unassembled WGS sequence"/>
</dbReference>
<evidence type="ECO:0000256" key="1">
    <source>
        <dbReference type="ARBA" id="ARBA00022485"/>
    </source>
</evidence>
<dbReference type="InterPro" id="IPR003698">
    <property type="entry name" value="Lipoyl_synth"/>
</dbReference>
<dbReference type="PROSITE" id="PS51918">
    <property type="entry name" value="RADICAL_SAM"/>
    <property type="match status" value="1"/>
</dbReference>
<dbReference type="InterPro" id="IPR031691">
    <property type="entry name" value="LIAS_N"/>
</dbReference>
<dbReference type="NCBIfam" id="NF009544">
    <property type="entry name" value="PRK12928.1"/>
    <property type="match status" value="1"/>
</dbReference>
<feature type="binding site" evidence="8">
    <location>
        <position position="43"/>
    </location>
    <ligand>
        <name>[4Fe-4S] cluster</name>
        <dbReference type="ChEBI" id="CHEBI:49883"/>
        <label>1</label>
    </ligand>
</feature>
<dbReference type="GO" id="GO:0016992">
    <property type="term" value="F:lipoate synthase activity"/>
    <property type="evidence" value="ECO:0007669"/>
    <property type="project" value="UniProtKB-UniRule"/>
</dbReference>
<comment type="cofactor">
    <cofactor evidence="8">
        <name>[4Fe-4S] cluster</name>
        <dbReference type="ChEBI" id="CHEBI:49883"/>
    </cofactor>
    <text evidence="8">Binds 2 [4Fe-4S] clusters per subunit. One cluster is coordinated with 3 cysteines and an exchangeable S-adenosyl-L-methionine.</text>
</comment>
<comment type="pathway">
    <text evidence="8">Protein modification; protein lipoylation via endogenous pathway; protein N(6)-(lipoyl)lysine from octanoyl-[acyl-carrier-protein]: step 2/2.</text>
</comment>
<dbReference type="PANTHER" id="PTHR10949:SF0">
    <property type="entry name" value="LIPOYL SYNTHASE, MITOCHONDRIAL"/>
    <property type="match status" value="1"/>
</dbReference>
<dbReference type="NCBIfam" id="NF004019">
    <property type="entry name" value="PRK05481.1"/>
    <property type="match status" value="1"/>
</dbReference>
<feature type="binding site" evidence="8">
    <location>
        <position position="310"/>
    </location>
    <ligand>
        <name>[4Fe-4S] cluster</name>
        <dbReference type="ChEBI" id="CHEBI:49883"/>
        <label>1</label>
    </ligand>
</feature>
<dbReference type="STRING" id="1246637.MTBBW1_180021"/>
<dbReference type="InterPro" id="IPR007197">
    <property type="entry name" value="rSAM"/>
</dbReference>
<evidence type="ECO:0000256" key="7">
    <source>
        <dbReference type="ARBA" id="ARBA00047326"/>
    </source>
</evidence>
<keyword evidence="3 8" id="KW-0949">S-adenosyl-L-methionine</keyword>
<dbReference type="UniPathway" id="UPA00538">
    <property type="reaction ID" value="UER00593"/>
</dbReference>
<comment type="similarity">
    <text evidence="8">Belongs to the radical SAM superfamily. Lipoyl synthase family.</text>
</comment>
<feature type="binding site" evidence="8">
    <location>
        <position position="73"/>
    </location>
    <ligand>
        <name>[4Fe-4S] cluster</name>
        <dbReference type="ChEBI" id="CHEBI:49883"/>
        <label>2</label>
        <note>4Fe-4S-S-AdoMet</note>
    </ligand>
</feature>
<keyword evidence="8" id="KW-0963">Cytoplasm</keyword>
<comment type="catalytic activity">
    <reaction evidence="7 8">
        <text>[[Fe-S] cluster scaffold protein carrying a second [4Fe-4S](2+) cluster] + N(6)-octanoyl-L-lysyl-[protein] + 2 oxidized [2Fe-2S]-[ferredoxin] + 2 S-adenosyl-L-methionine + 4 H(+) = [[Fe-S] cluster scaffold protein] + N(6)-[(R)-dihydrolipoyl]-L-lysyl-[protein] + 4 Fe(3+) + 2 hydrogen sulfide + 2 5'-deoxyadenosine + 2 L-methionine + 2 reduced [2Fe-2S]-[ferredoxin]</text>
        <dbReference type="Rhea" id="RHEA:16585"/>
        <dbReference type="Rhea" id="RHEA-COMP:9928"/>
        <dbReference type="Rhea" id="RHEA-COMP:10000"/>
        <dbReference type="Rhea" id="RHEA-COMP:10001"/>
        <dbReference type="Rhea" id="RHEA-COMP:10475"/>
        <dbReference type="Rhea" id="RHEA-COMP:14568"/>
        <dbReference type="Rhea" id="RHEA-COMP:14569"/>
        <dbReference type="ChEBI" id="CHEBI:15378"/>
        <dbReference type="ChEBI" id="CHEBI:17319"/>
        <dbReference type="ChEBI" id="CHEBI:29034"/>
        <dbReference type="ChEBI" id="CHEBI:29919"/>
        <dbReference type="ChEBI" id="CHEBI:33722"/>
        <dbReference type="ChEBI" id="CHEBI:33737"/>
        <dbReference type="ChEBI" id="CHEBI:33738"/>
        <dbReference type="ChEBI" id="CHEBI:57844"/>
        <dbReference type="ChEBI" id="CHEBI:59789"/>
        <dbReference type="ChEBI" id="CHEBI:78809"/>
        <dbReference type="ChEBI" id="CHEBI:83100"/>
        <dbReference type="EC" id="2.8.1.8"/>
    </reaction>
</comment>
<evidence type="ECO:0000256" key="3">
    <source>
        <dbReference type="ARBA" id="ARBA00022691"/>
    </source>
</evidence>
<reference evidence="11 12" key="1">
    <citation type="submission" date="2017-03" db="EMBL/GenBank/DDBJ databases">
        <authorList>
            <person name="Afonso C.L."/>
            <person name="Miller P.J."/>
            <person name="Scott M.A."/>
            <person name="Spackman E."/>
            <person name="Goraichik I."/>
            <person name="Dimitrov K.M."/>
            <person name="Suarez D.L."/>
            <person name="Swayne D.E."/>
        </authorList>
    </citation>
    <scope>NUCLEOTIDE SEQUENCE [LARGE SCALE GENOMIC DNA]</scope>
    <source>
        <strain evidence="11">PRJEB14757</strain>
    </source>
</reference>
<keyword evidence="12" id="KW-1185">Reference proteome</keyword>
<evidence type="ECO:0000256" key="2">
    <source>
        <dbReference type="ARBA" id="ARBA00022679"/>
    </source>
</evidence>
<keyword evidence="2 8" id="KW-0808">Transferase</keyword>
<keyword evidence="5 8" id="KW-0408">Iron</keyword>
<proteinExistence type="inferred from homology"/>
<organism evidence="11 12">
    <name type="scientific">Desulfamplus magnetovallimortis</name>
    <dbReference type="NCBI Taxonomy" id="1246637"/>
    <lineage>
        <taxon>Bacteria</taxon>
        <taxon>Pseudomonadati</taxon>
        <taxon>Thermodesulfobacteriota</taxon>
        <taxon>Desulfobacteria</taxon>
        <taxon>Desulfobacterales</taxon>
        <taxon>Desulfobacteraceae</taxon>
        <taxon>Desulfamplus</taxon>
    </lineage>
</organism>
<dbReference type="InterPro" id="IPR058240">
    <property type="entry name" value="rSAM_sf"/>
</dbReference>
<dbReference type="EC" id="2.8.1.8" evidence="8"/>
<dbReference type="SFLD" id="SFLDS00029">
    <property type="entry name" value="Radical_SAM"/>
    <property type="match status" value="1"/>
</dbReference>
<dbReference type="SFLD" id="SFLDG01058">
    <property type="entry name" value="lipoyl_synthase_like"/>
    <property type="match status" value="1"/>
</dbReference>
<dbReference type="InterPro" id="IPR006638">
    <property type="entry name" value="Elp3/MiaA/NifB-like_rSAM"/>
</dbReference>
<comment type="function">
    <text evidence="8">Catalyzes the radical-mediated insertion of two sulfur atoms into the C-6 and C-8 positions of the octanoyl moiety bound to the lipoyl domains of lipoate-dependent enzymes, thereby converting the octanoylated domains into lipoylated derivatives.</text>
</comment>
<evidence type="ECO:0000256" key="6">
    <source>
        <dbReference type="ARBA" id="ARBA00023014"/>
    </source>
</evidence>
<dbReference type="SMART" id="SM00729">
    <property type="entry name" value="Elp3"/>
    <property type="match status" value="1"/>
</dbReference>
<protein>
    <recommendedName>
        <fullName evidence="8">Lipoyl synthase</fullName>
        <ecNumber evidence="8">2.8.1.8</ecNumber>
    </recommendedName>
    <alternativeName>
        <fullName evidence="8">Lip-syn</fullName>
        <shortName evidence="8">LS</shortName>
    </alternativeName>
    <alternativeName>
        <fullName evidence="8">Lipoate synthase</fullName>
    </alternativeName>
    <alternativeName>
        <fullName evidence="8">Lipoic acid synthase</fullName>
    </alternativeName>
    <alternativeName>
        <fullName evidence="8">Sulfur insertion protein LipA</fullName>
    </alternativeName>
</protein>
<dbReference type="InterPro" id="IPR013785">
    <property type="entry name" value="Aldolase_TIM"/>
</dbReference>
<feature type="region of interest" description="Disordered" evidence="9">
    <location>
        <begin position="1"/>
        <end position="21"/>
    </location>
</feature>
<dbReference type="EMBL" id="FWEV01000090">
    <property type="protein sequence ID" value="SLM29458.1"/>
    <property type="molecule type" value="Genomic_DNA"/>
</dbReference>
<dbReference type="PANTHER" id="PTHR10949">
    <property type="entry name" value="LIPOYL SYNTHASE"/>
    <property type="match status" value="1"/>
</dbReference>
<dbReference type="Pfam" id="PF16881">
    <property type="entry name" value="LIAS_N"/>
    <property type="match status" value="1"/>
</dbReference>
<dbReference type="GO" id="GO:0009249">
    <property type="term" value="P:protein lipoylation"/>
    <property type="evidence" value="ECO:0007669"/>
    <property type="project" value="UniProtKB-UniRule"/>
</dbReference>
<dbReference type="HAMAP" id="MF_00206">
    <property type="entry name" value="Lipoyl_synth"/>
    <property type="match status" value="1"/>
</dbReference>
<feature type="binding site" evidence="8">
    <location>
        <position position="54"/>
    </location>
    <ligand>
        <name>[4Fe-4S] cluster</name>
        <dbReference type="ChEBI" id="CHEBI:49883"/>
        <label>1</label>
    </ligand>
</feature>
<keyword evidence="6 8" id="KW-0411">Iron-sulfur</keyword>
<feature type="region of interest" description="Disordered" evidence="9">
    <location>
        <begin position="203"/>
        <end position="231"/>
    </location>
</feature>
<evidence type="ECO:0000313" key="12">
    <source>
        <dbReference type="Proteomes" id="UP000191931"/>
    </source>
</evidence>
<dbReference type="GO" id="GO:0046872">
    <property type="term" value="F:metal ion binding"/>
    <property type="evidence" value="ECO:0007669"/>
    <property type="project" value="UniProtKB-KW"/>
</dbReference>
<feature type="compositionally biased region" description="Polar residues" evidence="9">
    <location>
        <begin position="203"/>
        <end position="219"/>
    </location>
</feature>
<evidence type="ECO:0000256" key="8">
    <source>
        <dbReference type="HAMAP-Rule" id="MF_00206"/>
    </source>
</evidence>
<feature type="binding site" evidence="8">
    <location>
        <position position="48"/>
    </location>
    <ligand>
        <name>[4Fe-4S] cluster</name>
        <dbReference type="ChEBI" id="CHEBI:49883"/>
        <label>1</label>
    </ligand>
</feature>
<evidence type="ECO:0000256" key="9">
    <source>
        <dbReference type="SAM" id="MobiDB-lite"/>
    </source>
</evidence>
<dbReference type="Pfam" id="PF04055">
    <property type="entry name" value="Radical_SAM"/>
    <property type="match status" value="1"/>
</dbReference>
<keyword evidence="1 8" id="KW-0004">4Fe-4S</keyword>
<feature type="binding site" evidence="8">
    <location>
        <position position="69"/>
    </location>
    <ligand>
        <name>[4Fe-4S] cluster</name>
        <dbReference type="ChEBI" id="CHEBI:49883"/>
        <label>2</label>
        <note>4Fe-4S-S-AdoMet</note>
    </ligand>
</feature>
<dbReference type="RefSeq" id="WP_080799180.1">
    <property type="nucleotide sequence ID" value="NZ_LT828540.1"/>
</dbReference>